<dbReference type="InterPro" id="IPR017871">
    <property type="entry name" value="ABC_transporter-like_CS"/>
</dbReference>
<protein>
    <recommendedName>
        <fullName evidence="14">ABC transporter G family member STR2</fullName>
    </recommendedName>
    <alternativeName>
        <fullName evidence="15">Protein STUNTED ARBUSCULE 2</fullName>
    </alternativeName>
</protein>
<dbReference type="InterPro" id="IPR050352">
    <property type="entry name" value="ABCG_transporters"/>
</dbReference>
<dbReference type="GO" id="GO:0055085">
    <property type="term" value="P:transmembrane transport"/>
    <property type="evidence" value="ECO:0000318"/>
    <property type="project" value="GO_Central"/>
</dbReference>
<evidence type="ECO:0000313" key="20">
    <source>
        <dbReference type="RefSeq" id="XP_018850860.1"/>
    </source>
</evidence>
<evidence type="ECO:0000256" key="11">
    <source>
        <dbReference type="ARBA" id="ARBA00023180"/>
    </source>
</evidence>
<dbReference type="InterPro" id="IPR027417">
    <property type="entry name" value="P-loop_NTPase"/>
</dbReference>
<dbReference type="GO" id="GO:0005524">
    <property type="term" value="F:ATP binding"/>
    <property type="evidence" value="ECO:0007669"/>
    <property type="project" value="UniProtKB-KW"/>
</dbReference>
<evidence type="ECO:0000256" key="4">
    <source>
        <dbReference type="ARBA" id="ARBA00022692"/>
    </source>
</evidence>
<evidence type="ECO:0000256" key="7">
    <source>
        <dbReference type="ARBA" id="ARBA00022840"/>
    </source>
</evidence>
<keyword evidence="10 17" id="KW-0472">Membrane</keyword>
<dbReference type="AlphaFoldDB" id="A0A2I4H3X2"/>
<dbReference type="RefSeq" id="XP_018850860.1">
    <property type="nucleotide sequence ID" value="XM_018995315.2"/>
</dbReference>
<dbReference type="Pfam" id="PF00005">
    <property type="entry name" value="ABC_tran"/>
    <property type="match status" value="1"/>
</dbReference>
<comment type="subcellular location">
    <subcellularLocation>
        <location evidence="1">Cell membrane</location>
        <topology evidence="1">Multi-pass membrane protein</topology>
    </subcellularLocation>
</comment>
<evidence type="ECO:0000313" key="19">
    <source>
        <dbReference type="Proteomes" id="UP000235220"/>
    </source>
</evidence>
<keyword evidence="11" id="KW-0325">Glycoprotein</keyword>
<evidence type="ECO:0000256" key="6">
    <source>
        <dbReference type="ARBA" id="ARBA00022801"/>
    </source>
</evidence>
<organism evidence="19 20">
    <name type="scientific">Juglans regia</name>
    <name type="common">English walnut</name>
    <dbReference type="NCBI Taxonomy" id="51240"/>
    <lineage>
        <taxon>Eukaryota</taxon>
        <taxon>Viridiplantae</taxon>
        <taxon>Streptophyta</taxon>
        <taxon>Embryophyta</taxon>
        <taxon>Tracheophyta</taxon>
        <taxon>Spermatophyta</taxon>
        <taxon>Magnoliopsida</taxon>
        <taxon>eudicotyledons</taxon>
        <taxon>Gunneridae</taxon>
        <taxon>Pentapetalae</taxon>
        <taxon>rosids</taxon>
        <taxon>fabids</taxon>
        <taxon>Fagales</taxon>
        <taxon>Juglandaceae</taxon>
        <taxon>Juglans</taxon>
    </lineage>
</organism>
<evidence type="ECO:0000256" key="15">
    <source>
        <dbReference type="ARBA" id="ARBA00079341"/>
    </source>
</evidence>
<keyword evidence="2" id="KW-0813">Transport</keyword>
<dbReference type="PANTHER" id="PTHR48041:SF20">
    <property type="entry name" value="ABC TRANSPORTER G FAMILY MEMBER STR2"/>
    <property type="match status" value="1"/>
</dbReference>
<evidence type="ECO:0000259" key="18">
    <source>
        <dbReference type="PROSITE" id="PS50893"/>
    </source>
</evidence>
<gene>
    <name evidence="20" type="primary">LOC109013276</name>
</gene>
<evidence type="ECO:0000256" key="13">
    <source>
        <dbReference type="ARBA" id="ARBA00062868"/>
    </source>
</evidence>
<dbReference type="SUPFAM" id="SSF52540">
    <property type="entry name" value="P-loop containing nucleoside triphosphate hydrolases"/>
    <property type="match status" value="1"/>
</dbReference>
<keyword evidence="19" id="KW-1185">Reference proteome</keyword>
<dbReference type="InterPro" id="IPR003593">
    <property type="entry name" value="AAA+_ATPase"/>
</dbReference>
<dbReference type="GO" id="GO:0005886">
    <property type="term" value="C:plasma membrane"/>
    <property type="evidence" value="ECO:0007669"/>
    <property type="project" value="UniProtKB-SubCell"/>
</dbReference>
<dbReference type="GO" id="GO:0016887">
    <property type="term" value="F:ATP hydrolysis activity"/>
    <property type="evidence" value="ECO:0007669"/>
    <property type="project" value="InterPro"/>
</dbReference>
<feature type="region of interest" description="Disordered" evidence="16">
    <location>
        <begin position="309"/>
        <end position="374"/>
    </location>
</feature>
<keyword evidence="9 17" id="KW-1133">Transmembrane helix</keyword>
<dbReference type="GO" id="GO:0140359">
    <property type="term" value="F:ABC-type transporter activity"/>
    <property type="evidence" value="ECO:0007669"/>
    <property type="project" value="InterPro"/>
</dbReference>
<dbReference type="Gene3D" id="3.40.50.300">
    <property type="entry name" value="P-loop containing nucleotide triphosphate hydrolases"/>
    <property type="match status" value="1"/>
</dbReference>
<dbReference type="Pfam" id="PF01061">
    <property type="entry name" value="ABC2_membrane"/>
    <property type="match status" value="1"/>
</dbReference>
<proteinExistence type="inferred from homology"/>
<evidence type="ECO:0000256" key="17">
    <source>
        <dbReference type="SAM" id="Phobius"/>
    </source>
</evidence>
<dbReference type="Gramene" id="Jr11_05690_p1">
    <property type="protein sequence ID" value="cds.Jr11_05690_p1"/>
    <property type="gene ID" value="Jr11_05690"/>
</dbReference>
<feature type="compositionally biased region" description="Polar residues" evidence="16">
    <location>
        <begin position="323"/>
        <end position="332"/>
    </location>
</feature>
<keyword evidence="7" id="KW-0067">ATP-binding</keyword>
<comment type="subunit">
    <text evidence="13">Heterodimerizes with STR; the resulting transporter is located in the peri-arbuscular membrane.</text>
</comment>
<name>A0A2I4H3X2_JUGRE</name>
<keyword evidence="8" id="KW-1278">Translocase</keyword>
<feature type="transmembrane region" description="Helical" evidence="17">
    <location>
        <begin position="485"/>
        <end position="505"/>
    </location>
</feature>
<evidence type="ECO:0000256" key="8">
    <source>
        <dbReference type="ARBA" id="ARBA00022967"/>
    </source>
</evidence>
<dbReference type="PROSITE" id="PS00211">
    <property type="entry name" value="ABC_TRANSPORTER_1"/>
    <property type="match status" value="1"/>
</dbReference>
<feature type="transmembrane region" description="Helical" evidence="17">
    <location>
        <begin position="620"/>
        <end position="642"/>
    </location>
</feature>
<feature type="transmembrane region" description="Helical" evidence="17">
    <location>
        <begin position="559"/>
        <end position="586"/>
    </location>
</feature>
<dbReference type="Proteomes" id="UP000235220">
    <property type="component" value="Chromosome 11"/>
</dbReference>
<dbReference type="GeneID" id="109013276"/>
<dbReference type="GO" id="GO:0016020">
    <property type="term" value="C:membrane"/>
    <property type="evidence" value="ECO:0000318"/>
    <property type="project" value="GO_Central"/>
</dbReference>
<feature type="transmembrane region" description="Helical" evidence="17">
    <location>
        <begin position="592"/>
        <end position="613"/>
    </location>
</feature>
<evidence type="ECO:0000256" key="14">
    <source>
        <dbReference type="ARBA" id="ARBA00071994"/>
    </source>
</evidence>
<dbReference type="GO" id="GO:0042626">
    <property type="term" value="F:ATPase-coupled transmembrane transporter activity"/>
    <property type="evidence" value="ECO:0000318"/>
    <property type="project" value="GO_Central"/>
</dbReference>
<dbReference type="SMART" id="SM00382">
    <property type="entry name" value="AAA"/>
    <property type="match status" value="1"/>
</dbReference>
<dbReference type="InterPro" id="IPR013525">
    <property type="entry name" value="ABC2_TM"/>
</dbReference>
<accession>A0A2I4H3X2</accession>
<dbReference type="InterPro" id="IPR003439">
    <property type="entry name" value="ABC_transporter-like_ATP-bd"/>
</dbReference>
<comment type="similarity">
    <text evidence="12">Belongs to the ABC transporter superfamily. ABCG family. Stunted arbuscule (STR) subfamily.</text>
</comment>
<evidence type="ECO:0000256" key="16">
    <source>
        <dbReference type="SAM" id="MobiDB-lite"/>
    </source>
</evidence>
<keyword evidence="6" id="KW-0378">Hydrolase</keyword>
<dbReference type="FunFam" id="3.40.50.300:FF:001556">
    <property type="entry name" value="ABC transporter G family member 6"/>
    <property type="match status" value="1"/>
</dbReference>
<evidence type="ECO:0000256" key="5">
    <source>
        <dbReference type="ARBA" id="ARBA00022741"/>
    </source>
</evidence>
<dbReference type="InterPro" id="IPR043926">
    <property type="entry name" value="ABCG_dom"/>
</dbReference>
<dbReference type="Pfam" id="PF19055">
    <property type="entry name" value="ABC2_membrane_7"/>
    <property type="match status" value="1"/>
</dbReference>
<evidence type="ECO:0000256" key="10">
    <source>
        <dbReference type="ARBA" id="ARBA00023136"/>
    </source>
</evidence>
<evidence type="ECO:0000256" key="1">
    <source>
        <dbReference type="ARBA" id="ARBA00004651"/>
    </source>
</evidence>
<dbReference type="OrthoDB" id="66620at2759"/>
<evidence type="ECO:0000256" key="3">
    <source>
        <dbReference type="ARBA" id="ARBA00022475"/>
    </source>
</evidence>
<evidence type="ECO:0000256" key="2">
    <source>
        <dbReference type="ARBA" id="ARBA00022448"/>
    </source>
</evidence>
<dbReference type="KEGG" id="jre:109013276"/>
<dbReference type="GO" id="GO:0009610">
    <property type="term" value="P:response to symbiotic fungus"/>
    <property type="evidence" value="ECO:0007669"/>
    <property type="project" value="UniProtKB-ARBA"/>
</dbReference>
<dbReference type="PANTHER" id="PTHR48041">
    <property type="entry name" value="ABC TRANSPORTER G FAMILY MEMBER 28"/>
    <property type="match status" value="1"/>
</dbReference>
<feature type="transmembrane region" description="Helical" evidence="17">
    <location>
        <begin position="709"/>
        <end position="727"/>
    </location>
</feature>
<keyword evidence="3" id="KW-1003">Cell membrane</keyword>
<keyword evidence="5" id="KW-0547">Nucleotide-binding</keyword>
<sequence length="736" mass="82440">MDPPNDDRRRDMTVIDIGKPVKFTGGLEFSSLKYTVTKKMKVQGRQLNQEVDLLNMITGYAPKGCITGVMGPSGAGKSTLLDGLAGRIASGSLKGRVSLDGVEIMSPRLIKRTSAYIMQDDRLFPMLTVYETLMFAADFRLGSISTDDKKQRVEKLIEQLGLSTCRNTYIGDEGTRGVSGGERRRVSIGVDIIHGPSLLFLDEPTSGLDSTSAHSVVEKLHHIARSGSTVILTIHQPSSRIQLLLDHLIILARGQLMYQGSPKDVKHHLARIGRKIPKGENSVEYLVDVIQEYDKSELGVEALAKFARTGLKPPPLPGEEVSVLSTQASSLTPGAGRSRHIQAAEGSDHRGNAGKRQTNSQTDDSYDHSLRSPYNNSRSWSASDYRVLQVLRLTPSRTNQKVPISMSLSPGHYEYSSEILPRTPTPHSSDYTVNENDYLTPTEADPNAMAQHSHLGPKFANSFFSETMILMRRNFKNIYRTPELFLSRMMVLTIMGFMMATMFKSPKSDLQGITNRISFFIFTVCLFFFSSNDAVPAFIQERFIFIRETSHNAYRASSYTIAGVVTYIPFLAVQAAIYAFIVWFALGLHGPFIYFFIVLYVSLLSTNSFVVFVSSVVPNYILGYAAVIAFTALFFLFCGYFLNSNDIPPYWKWMNKISTMTYPYEGLLMNQYQTWKLFGNTTDGVPLYGYTILDNLKIKGGEKEKWGKVLIMLGWAVLYRVLFYLVLRFGSKSKRT</sequence>
<feature type="domain" description="ABC transporter" evidence="18">
    <location>
        <begin position="27"/>
        <end position="278"/>
    </location>
</feature>
<dbReference type="STRING" id="51240.A0A2I4H3X2"/>
<evidence type="ECO:0000256" key="9">
    <source>
        <dbReference type="ARBA" id="ARBA00022989"/>
    </source>
</evidence>
<feature type="transmembrane region" description="Helical" evidence="17">
    <location>
        <begin position="517"/>
        <end position="539"/>
    </location>
</feature>
<keyword evidence="4 17" id="KW-0812">Transmembrane</keyword>
<reference evidence="20" key="1">
    <citation type="submission" date="2025-08" db="UniProtKB">
        <authorList>
            <consortium name="RefSeq"/>
        </authorList>
    </citation>
    <scope>IDENTIFICATION</scope>
    <source>
        <tissue evidence="20">Leaves</tissue>
    </source>
</reference>
<dbReference type="PROSITE" id="PS50893">
    <property type="entry name" value="ABC_TRANSPORTER_2"/>
    <property type="match status" value="1"/>
</dbReference>
<evidence type="ECO:0000256" key="12">
    <source>
        <dbReference type="ARBA" id="ARBA00061310"/>
    </source>
</evidence>